<dbReference type="Pfam" id="PF00512">
    <property type="entry name" value="HisKA"/>
    <property type="match status" value="1"/>
</dbReference>
<dbReference type="SUPFAM" id="SSF47384">
    <property type="entry name" value="Homodimeric domain of signal transducing histidine kinase"/>
    <property type="match status" value="1"/>
</dbReference>
<dbReference type="InterPro" id="IPR036097">
    <property type="entry name" value="HisK_dim/P_sf"/>
</dbReference>
<keyword evidence="13 14" id="KW-0472">Membrane</keyword>
<proteinExistence type="predicted"/>
<dbReference type="InterPro" id="IPR050398">
    <property type="entry name" value="HssS/ArlS-like"/>
</dbReference>
<dbReference type="Gene3D" id="6.10.340.10">
    <property type="match status" value="1"/>
</dbReference>
<reference evidence="17 18" key="1">
    <citation type="submission" date="2019-01" db="EMBL/GenBank/DDBJ databases">
        <title>Pseudolysobacter antarctica gen. nov., sp. nov., isolated from Fildes Peninsula, Antarctica.</title>
        <authorList>
            <person name="Wei Z."/>
            <person name="Peng F."/>
        </authorList>
    </citation>
    <scope>NUCLEOTIDE SEQUENCE [LARGE SCALE GENOMIC DNA]</scope>
    <source>
        <strain evidence="17 18">AQ6-296</strain>
    </source>
</reference>
<keyword evidence="10" id="KW-0067">ATP-binding</keyword>
<dbReference type="PRINTS" id="PR00344">
    <property type="entry name" value="BCTRLSENSOR"/>
</dbReference>
<dbReference type="CDD" id="cd00082">
    <property type="entry name" value="HisKA"/>
    <property type="match status" value="1"/>
</dbReference>
<feature type="domain" description="Histidine kinase" evidence="15">
    <location>
        <begin position="238"/>
        <end position="454"/>
    </location>
</feature>
<dbReference type="SMART" id="SM00388">
    <property type="entry name" value="HisKA"/>
    <property type="match status" value="1"/>
</dbReference>
<dbReference type="InterPro" id="IPR003661">
    <property type="entry name" value="HisK_dim/P_dom"/>
</dbReference>
<dbReference type="PROSITE" id="PS50109">
    <property type="entry name" value="HIS_KIN"/>
    <property type="match status" value="1"/>
</dbReference>
<evidence type="ECO:0000313" key="18">
    <source>
        <dbReference type="Proteomes" id="UP000291562"/>
    </source>
</evidence>
<name>A0A411HMI6_9GAMM</name>
<dbReference type="Pfam" id="PF00672">
    <property type="entry name" value="HAMP"/>
    <property type="match status" value="1"/>
</dbReference>
<evidence type="ECO:0000256" key="6">
    <source>
        <dbReference type="ARBA" id="ARBA00022679"/>
    </source>
</evidence>
<dbReference type="Gene3D" id="3.30.565.10">
    <property type="entry name" value="Histidine kinase-like ATPase, C-terminal domain"/>
    <property type="match status" value="1"/>
</dbReference>
<organism evidence="17 18">
    <name type="scientific">Pseudolysobacter antarcticus</name>
    <dbReference type="NCBI Taxonomy" id="2511995"/>
    <lineage>
        <taxon>Bacteria</taxon>
        <taxon>Pseudomonadati</taxon>
        <taxon>Pseudomonadota</taxon>
        <taxon>Gammaproteobacteria</taxon>
        <taxon>Lysobacterales</taxon>
        <taxon>Rhodanobacteraceae</taxon>
        <taxon>Pseudolysobacter</taxon>
    </lineage>
</organism>
<dbReference type="SMART" id="SM00387">
    <property type="entry name" value="HATPase_c"/>
    <property type="match status" value="1"/>
</dbReference>
<dbReference type="PANTHER" id="PTHR45528:SF1">
    <property type="entry name" value="SENSOR HISTIDINE KINASE CPXA"/>
    <property type="match status" value="1"/>
</dbReference>
<dbReference type="GO" id="GO:0005886">
    <property type="term" value="C:plasma membrane"/>
    <property type="evidence" value="ECO:0007669"/>
    <property type="project" value="UniProtKB-SubCell"/>
</dbReference>
<evidence type="ECO:0000313" key="17">
    <source>
        <dbReference type="EMBL" id="QBB71667.1"/>
    </source>
</evidence>
<evidence type="ECO:0000256" key="1">
    <source>
        <dbReference type="ARBA" id="ARBA00000085"/>
    </source>
</evidence>
<evidence type="ECO:0000256" key="5">
    <source>
        <dbReference type="ARBA" id="ARBA00022553"/>
    </source>
</evidence>
<keyword evidence="4" id="KW-1003">Cell membrane</keyword>
<keyword evidence="9" id="KW-0418">Kinase</keyword>
<evidence type="ECO:0000256" key="10">
    <source>
        <dbReference type="ARBA" id="ARBA00022840"/>
    </source>
</evidence>
<evidence type="ECO:0000256" key="4">
    <source>
        <dbReference type="ARBA" id="ARBA00022475"/>
    </source>
</evidence>
<feature type="domain" description="HAMP" evidence="16">
    <location>
        <begin position="175"/>
        <end position="230"/>
    </location>
</feature>
<dbReference type="Gene3D" id="1.10.287.130">
    <property type="match status" value="1"/>
</dbReference>
<dbReference type="SUPFAM" id="SSF55874">
    <property type="entry name" value="ATPase domain of HSP90 chaperone/DNA topoisomerase II/histidine kinase"/>
    <property type="match status" value="1"/>
</dbReference>
<dbReference type="CDD" id="cd06225">
    <property type="entry name" value="HAMP"/>
    <property type="match status" value="1"/>
</dbReference>
<dbReference type="SMART" id="SM00304">
    <property type="entry name" value="HAMP"/>
    <property type="match status" value="1"/>
</dbReference>
<dbReference type="InterPro" id="IPR036890">
    <property type="entry name" value="HATPase_C_sf"/>
</dbReference>
<feature type="transmembrane region" description="Helical" evidence="14">
    <location>
        <begin position="156"/>
        <end position="177"/>
    </location>
</feature>
<sequence>MGKLFWRIFLLFSTTAVVLIVAMTWVAISNFENEKIPGLGISRAEAGMNDQLRRAAQELASGGQEGLSMWLRGIVNYGPIQLAVLDENRHELLGRAIPAEIVETAAHTTDDSGEVNGKRLRTRLLEGRNGERYVAVAYFEASPIARLLYYRPRTSWMQFGLAFLLSAFAGVVLAYYISAPLDRIRRSTKRFASGDLDTRVGRLPFGRSEEVVALASEFDQMAARIKELIEGQRRLVRDISHEMRSPLARARVALELVRQQDDGRSTSHLDRIEHEAERLEYMISQAIELSRMETSTMLRIEDIELDQLLDDIVANAAFEIQVDKRSIRIEQTRAITVQGEREVLHSAIENIVRNALRYTAADSSVAVRLDTHLVEQRQLARIRVQDHGPGVSASDCDKIFEPFYRTDAARQRTSGGSGLGLAIARRGIERQRGQIKARNGEKGGLEVEILLPVV</sequence>
<dbReference type="EC" id="2.7.13.3" evidence="3"/>
<gene>
    <name evidence="17" type="ORF">ELE36_15605</name>
</gene>
<dbReference type="EMBL" id="CP035704">
    <property type="protein sequence ID" value="QBB71667.1"/>
    <property type="molecule type" value="Genomic_DNA"/>
</dbReference>
<keyword evidence="8" id="KW-0547">Nucleotide-binding</keyword>
<evidence type="ECO:0000256" key="13">
    <source>
        <dbReference type="ARBA" id="ARBA00023136"/>
    </source>
</evidence>
<evidence type="ECO:0000256" key="11">
    <source>
        <dbReference type="ARBA" id="ARBA00022989"/>
    </source>
</evidence>
<evidence type="ECO:0000256" key="8">
    <source>
        <dbReference type="ARBA" id="ARBA00022741"/>
    </source>
</evidence>
<evidence type="ECO:0000259" key="16">
    <source>
        <dbReference type="PROSITE" id="PS50885"/>
    </source>
</evidence>
<dbReference type="PANTHER" id="PTHR45528">
    <property type="entry name" value="SENSOR HISTIDINE KINASE CPXA"/>
    <property type="match status" value="1"/>
</dbReference>
<accession>A0A411HMI6</accession>
<dbReference type="SUPFAM" id="SSF158472">
    <property type="entry name" value="HAMP domain-like"/>
    <property type="match status" value="1"/>
</dbReference>
<dbReference type="Pfam" id="PF02518">
    <property type="entry name" value="HATPase_c"/>
    <property type="match status" value="1"/>
</dbReference>
<keyword evidence="5" id="KW-0597">Phosphoprotein</keyword>
<dbReference type="InterPro" id="IPR003594">
    <property type="entry name" value="HATPase_dom"/>
</dbReference>
<dbReference type="RefSeq" id="WP_129834894.1">
    <property type="nucleotide sequence ID" value="NZ_CP035704.1"/>
</dbReference>
<dbReference type="KEGG" id="xbc:ELE36_15605"/>
<keyword evidence="6" id="KW-0808">Transferase</keyword>
<evidence type="ECO:0000256" key="12">
    <source>
        <dbReference type="ARBA" id="ARBA00023012"/>
    </source>
</evidence>
<evidence type="ECO:0000256" key="2">
    <source>
        <dbReference type="ARBA" id="ARBA00004651"/>
    </source>
</evidence>
<keyword evidence="18" id="KW-1185">Reference proteome</keyword>
<comment type="catalytic activity">
    <reaction evidence="1">
        <text>ATP + protein L-histidine = ADP + protein N-phospho-L-histidine.</text>
        <dbReference type="EC" id="2.7.13.3"/>
    </reaction>
</comment>
<keyword evidence="12" id="KW-0902">Two-component regulatory system</keyword>
<protein>
    <recommendedName>
        <fullName evidence="3">histidine kinase</fullName>
        <ecNumber evidence="3">2.7.13.3</ecNumber>
    </recommendedName>
</protein>
<dbReference type="GO" id="GO:0005524">
    <property type="term" value="F:ATP binding"/>
    <property type="evidence" value="ECO:0007669"/>
    <property type="project" value="UniProtKB-KW"/>
</dbReference>
<comment type="subcellular location">
    <subcellularLocation>
        <location evidence="2">Cell membrane</location>
        <topology evidence="2">Multi-pass membrane protein</topology>
    </subcellularLocation>
</comment>
<dbReference type="Proteomes" id="UP000291562">
    <property type="component" value="Chromosome"/>
</dbReference>
<evidence type="ECO:0000256" key="7">
    <source>
        <dbReference type="ARBA" id="ARBA00022692"/>
    </source>
</evidence>
<dbReference type="InterPro" id="IPR005467">
    <property type="entry name" value="His_kinase_dom"/>
</dbReference>
<dbReference type="PROSITE" id="PS50885">
    <property type="entry name" value="HAMP"/>
    <property type="match status" value="1"/>
</dbReference>
<feature type="transmembrane region" description="Helical" evidence="14">
    <location>
        <begin position="6"/>
        <end position="28"/>
    </location>
</feature>
<keyword evidence="7 14" id="KW-0812">Transmembrane</keyword>
<evidence type="ECO:0000256" key="3">
    <source>
        <dbReference type="ARBA" id="ARBA00012438"/>
    </source>
</evidence>
<dbReference type="GO" id="GO:0000155">
    <property type="term" value="F:phosphorelay sensor kinase activity"/>
    <property type="evidence" value="ECO:0007669"/>
    <property type="project" value="InterPro"/>
</dbReference>
<dbReference type="OrthoDB" id="9804645at2"/>
<keyword evidence="11 14" id="KW-1133">Transmembrane helix</keyword>
<dbReference type="AlphaFoldDB" id="A0A411HMI6"/>
<dbReference type="InterPro" id="IPR004358">
    <property type="entry name" value="Sig_transdc_His_kin-like_C"/>
</dbReference>
<dbReference type="InterPro" id="IPR003660">
    <property type="entry name" value="HAMP_dom"/>
</dbReference>
<evidence type="ECO:0000256" key="14">
    <source>
        <dbReference type="SAM" id="Phobius"/>
    </source>
</evidence>
<evidence type="ECO:0000259" key="15">
    <source>
        <dbReference type="PROSITE" id="PS50109"/>
    </source>
</evidence>
<evidence type="ECO:0000256" key="9">
    <source>
        <dbReference type="ARBA" id="ARBA00022777"/>
    </source>
</evidence>